<feature type="region of interest" description="Disordered" evidence="5">
    <location>
        <begin position="1"/>
        <end position="60"/>
    </location>
</feature>
<evidence type="ECO:0000256" key="4">
    <source>
        <dbReference type="ARBA" id="ARBA00022840"/>
    </source>
</evidence>
<dbReference type="SMART" id="SM00382">
    <property type="entry name" value="AAA"/>
    <property type="match status" value="1"/>
</dbReference>
<dbReference type="OrthoDB" id="9804819at2"/>
<feature type="compositionally biased region" description="Low complexity" evidence="5">
    <location>
        <begin position="45"/>
        <end position="60"/>
    </location>
</feature>
<dbReference type="SUPFAM" id="SSF52540">
    <property type="entry name" value="P-loop containing nucleoside triphosphate hydrolases"/>
    <property type="match status" value="1"/>
</dbReference>
<evidence type="ECO:0000313" key="7">
    <source>
        <dbReference type="EMBL" id="SLM90490.1"/>
    </source>
</evidence>
<dbReference type="InterPro" id="IPR003593">
    <property type="entry name" value="AAA+_ATPase"/>
</dbReference>
<dbReference type="PANTHER" id="PTHR43335:SF11">
    <property type="entry name" value="ABC TRANSPORTER RELATED"/>
    <property type="match status" value="1"/>
</dbReference>
<evidence type="ECO:0000256" key="1">
    <source>
        <dbReference type="ARBA" id="ARBA00005417"/>
    </source>
</evidence>
<dbReference type="CDD" id="cd03230">
    <property type="entry name" value="ABC_DR_subfamily_A"/>
    <property type="match status" value="1"/>
</dbReference>
<evidence type="ECO:0000259" key="6">
    <source>
        <dbReference type="PROSITE" id="PS50893"/>
    </source>
</evidence>
<protein>
    <submittedName>
        <fullName evidence="7">Probable ABC transporter system, ATP-binding protein</fullName>
    </submittedName>
</protein>
<reference evidence="7 8" key="1">
    <citation type="submission" date="2017-02" db="EMBL/GenBank/DDBJ databases">
        <authorList>
            <person name="Peterson S.W."/>
        </authorList>
    </citation>
    <scope>NUCLEOTIDE SEQUENCE [LARGE SCALE GENOMIC DNA]</scope>
    <source>
        <strain evidence="7 8">CIP104813</strain>
    </source>
</reference>
<dbReference type="Gene3D" id="3.40.50.300">
    <property type="entry name" value="P-loop containing nucleotide triphosphate hydrolases"/>
    <property type="match status" value="1"/>
</dbReference>
<dbReference type="AlphaFoldDB" id="A0A1X6WXQ1"/>
<evidence type="ECO:0000256" key="3">
    <source>
        <dbReference type="ARBA" id="ARBA00022741"/>
    </source>
</evidence>
<dbReference type="GO" id="GO:0005524">
    <property type="term" value="F:ATP binding"/>
    <property type="evidence" value="ECO:0007669"/>
    <property type="project" value="UniProtKB-KW"/>
</dbReference>
<dbReference type="PANTHER" id="PTHR43335">
    <property type="entry name" value="ABC TRANSPORTER, ATP-BINDING PROTEIN"/>
    <property type="match status" value="1"/>
</dbReference>
<dbReference type="PROSITE" id="PS50893">
    <property type="entry name" value="ABC_TRANSPORTER_2"/>
    <property type="match status" value="1"/>
</dbReference>
<evidence type="ECO:0000256" key="2">
    <source>
        <dbReference type="ARBA" id="ARBA00022448"/>
    </source>
</evidence>
<gene>
    <name evidence="7" type="ORF">FM110_05010</name>
</gene>
<accession>A0A1X6WXQ1</accession>
<dbReference type="InterPro" id="IPR003439">
    <property type="entry name" value="ABC_transporter-like_ATP-bd"/>
</dbReference>
<dbReference type="RefSeq" id="WP_087103245.1">
    <property type="nucleotide sequence ID" value="NZ_FWFG01000048.1"/>
</dbReference>
<dbReference type="EMBL" id="FWFG01000048">
    <property type="protein sequence ID" value="SLM90490.1"/>
    <property type="molecule type" value="Genomic_DNA"/>
</dbReference>
<feature type="domain" description="ABC transporter" evidence="6">
    <location>
        <begin position="63"/>
        <end position="293"/>
    </location>
</feature>
<name>A0A1X6WXQ1_9MICO</name>
<dbReference type="Pfam" id="PF00005">
    <property type="entry name" value="ABC_tran"/>
    <property type="match status" value="1"/>
</dbReference>
<keyword evidence="3" id="KW-0547">Nucleotide-binding</keyword>
<keyword evidence="8" id="KW-1185">Reference proteome</keyword>
<keyword evidence="4 7" id="KW-0067">ATP-binding</keyword>
<comment type="similarity">
    <text evidence="1">Belongs to the ABC transporter superfamily.</text>
</comment>
<evidence type="ECO:0000313" key="8">
    <source>
        <dbReference type="Proteomes" id="UP000195981"/>
    </source>
</evidence>
<dbReference type="Proteomes" id="UP000195981">
    <property type="component" value="Unassembled WGS sequence"/>
</dbReference>
<organism evidence="7 8">
    <name type="scientific">Brachybacterium nesterenkovii</name>
    <dbReference type="NCBI Taxonomy" id="47847"/>
    <lineage>
        <taxon>Bacteria</taxon>
        <taxon>Bacillati</taxon>
        <taxon>Actinomycetota</taxon>
        <taxon>Actinomycetes</taxon>
        <taxon>Micrococcales</taxon>
        <taxon>Dermabacteraceae</taxon>
        <taxon>Brachybacterium</taxon>
    </lineage>
</organism>
<keyword evidence="2" id="KW-0813">Transport</keyword>
<evidence type="ECO:0000256" key="5">
    <source>
        <dbReference type="SAM" id="MobiDB-lite"/>
    </source>
</evidence>
<sequence>MTLPQFRPPHEGDHAAPGGASSPHPYGAVAPSGPAIAPEPGPIRGAGSVPGPSAPAAADAPGIQVDGVHRAFGSVQAVAGMSLTAHRGRVTALVGPNGCGKSTLMLMLASLLAPDTGTVRICGYDPLTHPAEVRRLVGWMPDQFGTWDSLKVHEVLSIVGRAYFMPSADIRQRIPELLAEVDLESLATQPARVLSRGQKQRLGLARALMHRPQVLILDEPASGLDPSSRRNLQRIVRSVAAGGGTVLVSSHILTELEEMADDVAVMDQGALVDQSSVRDLAHRPRPWRLESASTTRLHDALAAVGLQDVAVIPPDQAVSGHAEAIVMARDEEAAARLLADLVRADAALVAFAPSAGRLESAYLSTEAAQRKGAL</sequence>
<dbReference type="InterPro" id="IPR027417">
    <property type="entry name" value="P-loop_NTPase"/>
</dbReference>
<proteinExistence type="inferred from homology"/>
<dbReference type="GO" id="GO:0016887">
    <property type="term" value="F:ATP hydrolysis activity"/>
    <property type="evidence" value="ECO:0007669"/>
    <property type="project" value="InterPro"/>
</dbReference>